<protein>
    <submittedName>
        <fullName evidence="1">Uncharacterized protein</fullName>
    </submittedName>
</protein>
<reference evidence="1 2" key="1">
    <citation type="submission" date="2019-02" db="EMBL/GenBank/DDBJ databases">
        <title>Apibacter muscae sp. nov.: a novel member of the house fly microbiota.</title>
        <authorList>
            <person name="Park R."/>
        </authorList>
    </citation>
    <scope>NUCLEOTIDE SEQUENCE [LARGE SCALE GENOMIC DNA]</scope>
    <source>
        <strain evidence="1 2">AL1</strain>
    </source>
</reference>
<proteinExistence type="predicted"/>
<gene>
    <name evidence="1" type="ORF">ETU09_10685</name>
</gene>
<name>A0A563D7D4_9FLAO</name>
<dbReference type="RefSeq" id="WP_146293543.1">
    <property type="nucleotide sequence ID" value="NZ_SELH01000026.1"/>
</dbReference>
<organism evidence="1 2">
    <name type="scientific">Apibacter muscae</name>
    <dbReference type="NCBI Taxonomy" id="2509004"/>
    <lineage>
        <taxon>Bacteria</taxon>
        <taxon>Pseudomonadati</taxon>
        <taxon>Bacteroidota</taxon>
        <taxon>Flavobacteriia</taxon>
        <taxon>Flavobacteriales</taxon>
        <taxon>Weeksellaceae</taxon>
        <taxon>Apibacter</taxon>
    </lineage>
</organism>
<evidence type="ECO:0000313" key="2">
    <source>
        <dbReference type="Proteomes" id="UP000319499"/>
    </source>
</evidence>
<dbReference type="AlphaFoldDB" id="A0A563D7D4"/>
<keyword evidence="2" id="KW-1185">Reference proteome</keyword>
<evidence type="ECO:0000313" key="1">
    <source>
        <dbReference type="EMBL" id="TWP26158.1"/>
    </source>
</evidence>
<accession>A0A563D7D4</accession>
<sequence>MKRFFIPVIFLFSIVSFSQEIYSGEYNTKFYLFLGSYQGVDMKMLDTMHKTVQWINIDSANLNQVGILSPVDFIKTILSNQLYFQVNSIEQSPWTAQIKDNSFYINDLQNNFTKEIPIHINFNDPTIYLSFEDDNKNLKGLIKRISQEESNSLCSSEEIPLWKTTFTFNNRTYEGCTYIKNN</sequence>
<dbReference type="EMBL" id="SELH01000026">
    <property type="protein sequence ID" value="TWP26158.1"/>
    <property type="molecule type" value="Genomic_DNA"/>
</dbReference>
<dbReference type="Proteomes" id="UP000319499">
    <property type="component" value="Unassembled WGS sequence"/>
</dbReference>
<comment type="caution">
    <text evidence="1">The sequence shown here is derived from an EMBL/GenBank/DDBJ whole genome shotgun (WGS) entry which is preliminary data.</text>
</comment>